<reference evidence="1" key="1">
    <citation type="submission" date="2024-09" db="EMBL/GenBank/DDBJ databases">
        <title>Black Yeasts Isolated from many extreme environments.</title>
        <authorList>
            <person name="Coleine C."/>
            <person name="Stajich J.E."/>
            <person name="Selbmann L."/>
        </authorList>
    </citation>
    <scope>NUCLEOTIDE SEQUENCE</scope>
    <source>
        <strain evidence="1">CCFEE 5737</strain>
    </source>
</reference>
<evidence type="ECO:0000313" key="2">
    <source>
        <dbReference type="Proteomes" id="UP001186974"/>
    </source>
</evidence>
<name>A0ACC3DE17_9PEZI</name>
<evidence type="ECO:0000313" key="1">
    <source>
        <dbReference type="EMBL" id="KAK3066044.1"/>
    </source>
</evidence>
<organism evidence="1 2">
    <name type="scientific">Coniosporium uncinatum</name>
    <dbReference type="NCBI Taxonomy" id="93489"/>
    <lineage>
        <taxon>Eukaryota</taxon>
        <taxon>Fungi</taxon>
        <taxon>Dikarya</taxon>
        <taxon>Ascomycota</taxon>
        <taxon>Pezizomycotina</taxon>
        <taxon>Dothideomycetes</taxon>
        <taxon>Dothideomycetes incertae sedis</taxon>
        <taxon>Coniosporium</taxon>
    </lineage>
</organism>
<protein>
    <submittedName>
        <fullName evidence="1">Uncharacterized protein</fullName>
    </submittedName>
</protein>
<gene>
    <name evidence="1" type="ORF">LTS18_002087</name>
</gene>
<dbReference type="Proteomes" id="UP001186974">
    <property type="component" value="Unassembled WGS sequence"/>
</dbReference>
<accession>A0ACC3DE17</accession>
<proteinExistence type="predicted"/>
<sequence>MASLGPPKLSIEDPGAHELASSSDNDEYFSDASEGNSHSPIPVTRVERVDDKPAHGEVPGTPAYKLRTQDAVPDELEIVPEGSRSR</sequence>
<feature type="non-terminal residue" evidence="1">
    <location>
        <position position="86"/>
    </location>
</feature>
<comment type="caution">
    <text evidence="1">The sequence shown here is derived from an EMBL/GenBank/DDBJ whole genome shotgun (WGS) entry which is preliminary data.</text>
</comment>
<keyword evidence="2" id="KW-1185">Reference proteome</keyword>
<dbReference type="EMBL" id="JAWDJW010006046">
    <property type="protein sequence ID" value="KAK3066044.1"/>
    <property type="molecule type" value="Genomic_DNA"/>
</dbReference>